<dbReference type="Gene3D" id="1.20.1070.10">
    <property type="entry name" value="Rhodopsin 7-helix transmembrane proteins"/>
    <property type="match status" value="1"/>
</dbReference>
<feature type="domain" description="G-protein coupled receptors family 2 profile 2" evidence="9">
    <location>
        <begin position="583"/>
        <end position="893"/>
    </location>
</feature>
<keyword evidence="3 7" id="KW-1133">Transmembrane helix</keyword>
<evidence type="ECO:0000256" key="5">
    <source>
        <dbReference type="ARBA" id="ARBA00023157"/>
    </source>
</evidence>
<dbReference type="Pfam" id="PF00002">
    <property type="entry name" value="7tm_2"/>
    <property type="match status" value="1"/>
</dbReference>
<dbReference type="GO" id="GO:0016020">
    <property type="term" value="C:membrane"/>
    <property type="evidence" value="ECO:0007669"/>
    <property type="project" value="UniProtKB-SubCell"/>
</dbReference>
<dbReference type="GO" id="GO:0007166">
    <property type="term" value="P:cell surface receptor signaling pathway"/>
    <property type="evidence" value="ECO:0007669"/>
    <property type="project" value="InterPro"/>
</dbReference>
<evidence type="ECO:0000256" key="1">
    <source>
        <dbReference type="ARBA" id="ARBA00004141"/>
    </source>
</evidence>
<dbReference type="Pfam" id="PF01033">
    <property type="entry name" value="Somatomedin_B"/>
    <property type="match status" value="1"/>
</dbReference>
<evidence type="ECO:0000256" key="3">
    <source>
        <dbReference type="ARBA" id="ARBA00022989"/>
    </source>
</evidence>
<keyword evidence="8" id="KW-0732">Signal</keyword>
<protein>
    <submittedName>
        <fullName evidence="10">Somatomedin B-like domain containing GPCR</fullName>
    </submittedName>
</protein>
<feature type="region of interest" description="Disordered" evidence="6">
    <location>
        <begin position="350"/>
        <end position="376"/>
    </location>
</feature>
<feature type="compositionally biased region" description="Polar residues" evidence="6">
    <location>
        <begin position="352"/>
        <end position="363"/>
    </location>
</feature>
<keyword evidence="5" id="KW-1015">Disulfide bond</keyword>
<feature type="compositionally biased region" description="Gly residues" evidence="6">
    <location>
        <begin position="81"/>
        <end position="113"/>
    </location>
</feature>
<dbReference type="InterPro" id="IPR036024">
    <property type="entry name" value="Somatomedin_B-like_dom_sf"/>
</dbReference>
<evidence type="ECO:0000256" key="4">
    <source>
        <dbReference type="ARBA" id="ARBA00023136"/>
    </source>
</evidence>
<evidence type="ECO:0000259" key="9">
    <source>
        <dbReference type="PROSITE" id="PS50261"/>
    </source>
</evidence>
<dbReference type="InterPro" id="IPR000832">
    <property type="entry name" value="GPCR_2_secretin-like"/>
</dbReference>
<feature type="region of interest" description="Disordered" evidence="6">
    <location>
        <begin position="795"/>
        <end position="819"/>
    </location>
</feature>
<dbReference type="SUPFAM" id="SSF90188">
    <property type="entry name" value="Somatomedin B domain"/>
    <property type="match status" value="1"/>
</dbReference>
<evidence type="ECO:0000256" key="8">
    <source>
        <dbReference type="SAM" id="SignalP"/>
    </source>
</evidence>
<dbReference type="PANTHER" id="PTHR45902">
    <property type="entry name" value="LATROPHILIN RECEPTOR-LIKE PROTEIN A"/>
    <property type="match status" value="1"/>
</dbReference>
<feature type="transmembrane region" description="Helical" evidence="7">
    <location>
        <begin position="585"/>
        <end position="607"/>
    </location>
</feature>
<feature type="signal peptide" evidence="8">
    <location>
        <begin position="1"/>
        <end position="35"/>
    </location>
</feature>
<feature type="transmembrane region" description="Helical" evidence="7">
    <location>
        <begin position="693"/>
        <end position="714"/>
    </location>
</feature>
<sequence length="958" mass="108432">MLIHRRPAGISCFSPSFFFLLLFLTLLLFFSPASAFVDEPSIEEGEHYSTEELDNADNTGNLSRRYQGLYESRRERMTHDAGGGGERGGERGAGGDGGGGTGGGIGGGIGVGMGRERGGEGRGDQSNEPSDNQRDKVWTNKSNKISQDASLQRLLGVEESQTRSSVGIRSRRFVDNEIKPSGCPFPASCLARRHAAGPELGAFRYPCKCDAQCARYGDCCHDFTSNMAAPRSFPMRCLPLQPQVPFASQRSVFMVADCPADTPEHLSARCVKASEYTYLMDIPVVSATTDSVYTNIFCARCHRDVVIEEFSFDIMCSRADLNDTRQLANMTYLPGTLSWTTGDALIHGSRPARSSLSTSVGSDNHNRRHSRTSWLENPVSDSHNTCNLIINYGESVGRSCELNLVDECNADWPQDEIRRRCASYNYYASSEAKQYKNYDCALCNHVPEDEILCLSKFYPVDRNVFPRPPPSLTDLFTVDGDCEEDQVWDALYRRCEHVSCGYLFTLQDGECVSSNRTAGKDGRSYLNSTCYTTEFKRNYSVMFPNQSIYLNFTEKLYDFGEYEFVNHSWVRVCRPETLWTPAMNIISTVLISISLVCMLLHILIFFALPRRQNIPSMNLFSMTCSLFIAELFFVCLFRLNENYPACVAISTIMYYFLSASFLWMNVMSIDICRTFHSNRYKIKSKKIFIQYSVYAWTVPLLSTVIAVLVDQFSSETFILTPQFGTHNCWFNNKWGLVAFFTFPSGLVVLFNMVLYGISVYDIYKQHMSGEFASSTVRKNGPADKKKREKERETFLKRSAASAAEAPPKDKSSDESDSSRYADRIKERIQRRIQAHKKQRIRLVLYCKLALIMGMTWIFAFVSIHTQSLVFEYLFIIFNGLQGTFIFIAFDCKQKQWEELKQRFRGGTVLQGGTKSASSTKQTSVKTSSTGAHYKYRWSSNQRQNDRPPWHSPSAQEQA</sequence>
<evidence type="ECO:0000256" key="2">
    <source>
        <dbReference type="ARBA" id="ARBA00022692"/>
    </source>
</evidence>
<keyword evidence="2 7" id="KW-0812">Transmembrane</keyword>
<dbReference type="CDD" id="cd15039">
    <property type="entry name" value="7tmB3_Methuselah-like"/>
    <property type="match status" value="1"/>
</dbReference>
<dbReference type="PANTHER" id="PTHR45902:SF3">
    <property type="entry name" value="G-PROTEIN COUPLED RECEPTORS FAMILY 2 PROFILE 2 DOMAIN-CONTAINING PROTEIN"/>
    <property type="match status" value="1"/>
</dbReference>
<evidence type="ECO:0000256" key="6">
    <source>
        <dbReference type="SAM" id="MobiDB-lite"/>
    </source>
</evidence>
<feature type="transmembrane region" description="Helical" evidence="7">
    <location>
        <begin position="869"/>
        <end position="889"/>
    </location>
</feature>
<feature type="transmembrane region" description="Helical" evidence="7">
    <location>
        <begin position="842"/>
        <end position="863"/>
    </location>
</feature>
<evidence type="ECO:0000256" key="7">
    <source>
        <dbReference type="SAM" id="Phobius"/>
    </source>
</evidence>
<organism evidence="10">
    <name type="scientific">Penaeus japonicus</name>
    <name type="common">Kuruma prawn</name>
    <name type="synonym">Marsupenaeus japonicus</name>
    <dbReference type="NCBI Taxonomy" id="27405"/>
    <lineage>
        <taxon>Eukaryota</taxon>
        <taxon>Metazoa</taxon>
        <taxon>Ecdysozoa</taxon>
        <taxon>Arthropoda</taxon>
        <taxon>Crustacea</taxon>
        <taxon>Multicrustacea</taxon>
        <taxon>Malacostraca</taxon>
        <taxon>Eumalacostraca</taxon>
        <taxon>Eucarida</taxon>
        <taxon>Decapoda</taxon>
        <taxon>Dendrobranchiata</taxon>
        <taxon>Penaeoidea</taxon>
        <taxon>Penaeidae</taxon>
        <taxon>Penaeus</taxon>
    </lineage>
</organism>
<reference evidence="10" key="1">
    <citation type="submission" date="2019-09" db="EMBL/GenBank/DDBJ databases">
        <title>A methuselah-like receptor induces ROS generation and regulates intestinal microbiotic haemostasis in kuruma shrimp.</title>
        <authorList>
            <person name="Yang H.-T."/>
            <person name="He Z.-H."/>
            <person name="Zhao X.-F."/>
            <person name="Wang J.-X."/>
        </authorList>
    </citation>
    <scope>NUCLEOTIDE SEQUENCE</scope>
</reference>
<evidence type="ECO:0000313" key="10">
    <source>
        <dbReference type="EMBL" id="QPB73597.1"/>
    </source>
</evidence>
<feature type="region of interest" description="Disordered" evidence="6">
    <location>
        <begin position="76"/>
        <end position="144"/>
    </location>
</feature>
<feature type="compositionally biased region" description="Basic and acidic residues" evidence="6">
    <location>
        <begin position="114"/>
        <end position="138"/>
    </location>
</feature>
<feature type="compositionally biased region" description="Basic and acidic residues" evidence="6">
    <location>
        <begin position="806"/>
        <end position="819"/>
    </location>
</feature>
<dbReference type="AlphaFoldDB" id="A0A7U3S2N4"/>
<dbReference type="SUPFAM" id="SSF81321">
    <property type="entry name" value="Family A G protein-coupled receptor-like"/>
    <property type="match status" value="1"/>
</dbReference>
<keyword evidence="4 7" id="KW-0472">Membrane</keyword>
<dbReference type="OrthoDB" id="6134459at2759"/>
<feature type="region of interest" description="Disordered" evidence="6">
    <location>
        <begin position="910"/>
        <end position="958"/>
    </location>
</feature>
<dbReference type="EMBL" id="MN460809">
    <property type="protein sequence ID" value="QPB73597.1"/>
    <property type="molecule type" value="mRNA"/>
</dbReference>
<dbReference type="PROSITE" id="PS50261">
    <property type="entry name" value="G_PROTEIN_RECEP_F2_4"/>
    <property type="match status" value="1"/>
</dbReference>
<comment type="subcellular location">
    <subcellularLocation>
        <location evidence="1">Membrane</location>
        <topology evidence="1">Multi-pass membrane protein</topology>
    </subcellularLocation>
</comment>
<name>A0A7U3S2N4_PENJP</name>
<dbReference type="InterPro" id="IPR053231">
    <property type="entry name" value="GPCR_LN-TM7"/>
</dbReference>
<feature type="transmembrane region" description="Helical" evidence="7">
    <location>
        <begin position="734"/>
        <end position="757"/>
    </location>
</feature>
<proteinExistence type="evidence at transcript level"/>
<feature type="chain" id="PRO_5030851176" evidence="8">
    <location>
        <begin position="36"/>
        <end position="958"/>
    </location>
</feature>
<accession>A0A7U3S2N4</accession>
<dbReference type="InterPro" id="IPR017981">
    <property type="entry name" value="GPCR_2-like_7TM"/>
</dbReference>
<feature type="compositionally biased region" description="Low complexity" evidence="6">
    <location>
        <begin position="911"/>
        <end position="930"/>
    </location>
</feature>
<dbReference type="InterPro" id="IPR001212">
    <property type="entry name" value="Somatomedin_B_dom"/>
</dbReference>
<feature type="transmembrane region" description="Helical" evidence="7">
    <location>
        <begin position="619"/>
        <end position="640"/>
    </location>
</feature>
<dbReference type="GO" id="GO:0004930">
    <property type="term" value="F:G protein-coupled receptor activity"/>
    <property type="evidence" value="ECO:0007669"/>
    <property type="project" value="InterPro"/>
</dbReference>
<feature type="transmembrane region" description="Helical" evidence="7">
    <location>
        <begin position="652"/>
        <end position="672"/>
    </location>
</feature>